<evidence type="ECO:0000256" key="1">
    <source>
        <dbReference type="SAM" id="MobiDB-lite"/>
    </source>
</evidence>
<protein>
    <submittedName>
        <fullName evidence="2">Uncharacterized protein</fullName>
    </submittedName>
</protein>
<sequence>MGKRKNDRHKTREKLTEGGQLAQAKRIKRLAKELRIPFRISG</sequence>
<gene>
    <name evidence="2" type="ORF">BN983_03254</name>
</gene>
<reference evidence="2 3" key="2">
    <citation type="submission" date="2014-05" db="EMBL/GenBank/DDBJ databases">
        <title>Draft genome sequence of Halobacillus karajensis HK-03.</title>
        <authorList>
            <person name="Khelaifia S."/>
            <person name="Croce O."/>
            <person name="Lagier J.C."/>
            <person name="Raoult D."/>
        </authorList>
    </citation>
    <scope>NUCLEOTIDE SEQUENCE [LARGE SCALE GENOMIC DNA]</scope>
    <source>
        <strain evidence="2 3">HD-03</strain>
    </source>
</reference>
<dbReference type="EMBL" id="CCDI010000004">
    <property type="protein sequence ID" value="CDQ24953.1"/>
    <property type="molecule type" value="Genomic_DNA"/>
</dbReference>
<name>A0A024P7X6_9BACI</name>
<keyword evidence="3" id="KW-1185">Reference proteome</keyword>
<dbReference type="Proteomes" id="UP000028868">
    <property type="component" value="Unassembled WGS sequence"/>
</dbReference>
<dbReference type="AlphaFoldDB" id="A0A024P7X6"/>
<evidence type="ECO:0000313" key="2">
    <source>
        <dbReference type="EMBL" id="CDQ24953.1"/>
    </source>
</evidence>
<organism evidence="2 3">
    <name type="scientific">Halobacillus karajensis</name>
    <dbReference type="NCBI Taxonomy" id="195088"/>
    <lineage>
        <taxon>Bacteria</taxon>
        <taxon>Bacillati</taxon>
        <taxon>Bacillota</taxon>
        <taxon>Bacilli</taxon>
        <taxon>Bacillales</taxon>
        <taxon>Bacillaceae</taxon>
        <taxon>Halobacillus</taxon>
    </lineage>
</organism>
<dbReference type="RefSeq" id="WP_262365324.1">
    <property type="nucleotide sequence ID" value="NZ_CCDH010000003.1"/>
</dbReference>
<reference evidence="3" key="1">
    <citation type="submission" date="2014-03" db="EMBL/GenBank/DDBJ databases">
        <authorList>
            <person name="Urmite Genomes U."/>
        </authorList>
    </citation>
    <scope>NUCLEOTIDE SEQUENCE [LARGE SCALE GENOMIC DNA]</scope>
    <source>
        <strain evidence="3">HD-03</strain>
    </source>
</reference>
<feature type="region of interest" description="Disordered" evidence="1">
    <location>
        <begin position="1"/>
        <end position="20"/>
    </location>
</feature>
<comment type="caution">
    <text evidence="2">The sequence shown here is derived from an EMBL/GenBank/DDBJ whole genome shotgun (WGS) entry which is preliminary data.</text>
</comment>
<evidence type="ECO:0000313" key="3">
    <source>
        <dbReference type="Proteomes" id="UP000028868"/>
    </source>
</evidence>
<accession>A0A024P7X6</accession>
<feature type="compositionally biased region" description="Basic residues" evidence="1">
    <location>
        <begin position="1"/>
        <end position="12"/>
    </location>
</feature>
<proteinExistence type="predicted"/>